<protein>
    <submittedName>
        <fullName evidence="2">Uncharacterized protein</fullName>
    </submittedName>
</protein>
<dbReference type="AlphaFoldDB" id="A0A8F9TUM1"/>
<dbReference type="EMBL" id="CP080507">
    <property type="protein sequence ID" value="QYM79396.1"/>
    <property type="molecule type" value="Genomic_DNA"/>
</dbReference>
<name>A0A8F9TUM1_9BACT</name>
<evidence type="ECO:0000256" key="1">
    <source>
        <dbReference type="SAM" id="SignalP"/>
    </source>
</evidence>
<accession>A0A8F9TUM1</accession>
<feature type="signal peptide" evidence="1">
    <location>
        <begin position="1"/>
        <end position="20"/>
    </location>
</feature>
<keyword evidence="1" id="KW-0732">Signal</keyword>
<feature type="chain" id="PRO_5034536641" evidence="1">
    <location>
        <begin position="21"/>
        <end position="162"/>
    </location>
</feature>
<evidence type="ECO:0000313" key="3">
    <source>
        <dbReference type="Proteomes" id="UP000825051"/>
    </source>
</evidence>
<proteinExistence type="predicted"/>
<dbReference type="Proteomes" id="UP000825051">
    <property type="component" value="Chromosome"/>
</dbReference>
<gene>
    <name evidence="2" type="ORF">K0B96_01900</name>
</gene>
<reference evidence="2" key="1">
    <citation type="submission" date="2021-08" db="EMBL/GenBank/DDBJ databases">
        <title>Genome of a novel bacterium of the phylum Verrucomicrobia, Oleiharenicola sp. KSB-15.</title>
        <authorList>
            <person name="Chung J.-H."/>
            <person name="Ahn J.-H."/>
            <person name="Yoon Y."/>
            <person name="Kim D.-Y."/>
            <person name="An S.-H."/>
            <person name="Park I."/>
            <person name="Yeon J."/>
        </authorList>
    </citation>
    <scope>NUCLEOTIDE SEQUENCE</scope>
    <source>
        <strain evidence="2">KSB-15</strain>
    </source>
</reference>
<evidence type="ECO:0000313" key="2">
    <source>
        <dbReference type="EMBL" id="QYM79396.1"/>
    </source>
</evidence>
<keyword evidence="3" id="KW-1185">Reference proteome</keyword>
<organism evidence="2 3">
    <name type="scientific">Horticoccus luteus</name>
    <dbReference type="NCBI Taxonomy" id="2862869"/>
    <lineage>
        <taxon>Bacteria</taxon>
        <taxon>Pseudomonadati</taxon>
        <taxon>Verrucomicrobiota</taxon>
        <taxon>Opitutia</taxon>
        <taxon>Opitutales</taxon>
        <taxon>Opitutaceae</taxon>
        <taxon>Horticoccus</taxon>
    </lineage>
</organism>
<dbReference type="KEGG" id="ole:K0B96_01900"/>
<sequence>MRSVAAAFTLVLFLSATALASAADFSFVRVWPSWRAEDSFTRISEYFTGHEPHTRETVLRTKPDYRGGFYFLTRIRQSDGATTVPATFRLQVIMPTSPEPKTFSFPAEIPPGSHVFNLGLTGSDWPDIKARPVAWKLELVGPGDQILATRQSYLWSKPDGQR</sequence>
<dbReference type="RefSeq" id="WP_220163206.1">
    <property type="nucleotide sequence ID" value="NZ_CP080507.1"/>
</dbReference>